<comment type="pathway">
    <text evidence="10">Carbohydrate degradation.</text>
</comment>
<dbReference type="GO" id="GO:0005737">
    <property type="term" value="C:cytoplasm"/>
    <property type="evidence" value="ECO:0007669"/>
    <property type="project" value="UniProtKB-ARBA"/>
</dbReference>
<accession>A0A4U8QEW5</accession>
<comment type="function">
    <text evidence="10">Catalyzes the reversible epimerization of D-ribulose 5-phosphate to D-xylulose 5-phosphate.</text>
</comment>
<dbReference type="GO" id="GO:0046872">
    <property type="term" value="F:metal ion binding"/>
    <property type="evidence" value="ECO:0007669"/>
    <property type="project" value="UniProtKB-UniRule"/>
</dbReference>
<feature type="active site" description="Proton acceptor" evidence="10 12">
    <location>
        <position position="34"/>
    </location>
</feature>
<evidence type="ECO:0000256" key="1">
    <source>
        <dbReference type="ARBA" id="ARBA00001782"/>
    </source>
</evidence>
<comment type="cofactor">
    <cofactor evidence="2">
        <name>Mn(2+)</name>
        <dbReference type="ChEBI" id="CHEBI:29035"/>
    </cofactor>
</comment>
<dbReference type="InterPro" id="IPR000056">
    <property type="entry name" value="Ribul_P_3_epim-like"/>
</dbReference>
<dbReference type="InterPro" id="IPR013785">
    <property type="entry name" value="Aldolase_TIM"/>
</dbReference>
<keyword evidence="9 10" id="KW-0413">Isomerase</keyword>
<feature type="binding site" evidence="14">
    <location>
        <position position="176"/>
    </location>
    <ligand>
        <name>substrate</name>
    </ligand>
</feature>
<comment type="similarity">
    <text evidence="6 10 11">Belongs to the ribulose-phosphate 3-epimerase family.</text>
</comment>
<feature type="binding site" evidence="10 13">
    <location>
        <position position="34"/>
    </location>
    <ligand>
        <name>a divalent metal cation</name>
        <dbReference type="ChEBI" id="CHEBI:60240"/>
    </ligand>
</feature>
<feature type="binding site" evidence="10 13">
    <location>
        <position position="32"/>
    </location>
    <ligand>
        <name>a divalent metal cation</name>
        <dbReference type="ChEBI" id="CHEBI:60240"/>
    </ligand>
</feature>
<evidence type="ECO:0000256" key="11">
    <source>
        <dbReference type="PIRNR" id="PIRNR001461"/>
    </source>
</evidence>
<evidence type="ECO:0000256" key="2">
    <source>
        <dbReference type="ARBA" id="ARBA00001936"/>
    </source>
</evidence>
<evidence type="ECO:0000256" key="7">
    <source>
        <dbReference type="ARBA" id="ARBA00013188"/>
    </source>
</evidence>
<proteinExistence type="inferred from homology"/>
<feature type="binding site" evidence="10 13">
    <location>
        <position position="174"/>
    </location>
    <ligand>
        <name>a divalent metal cation</name>
        <dbReference type="ChEBI" id="CHEBI:60240"/>
    </ligand>
</feature>
<feature type="active site" description="Proton donor" evidence="10 12">
    <location>
        <position position="174"/>
    </location>
</feature>
<dbReference type="Pfam" id="PF00834">
    <property type="entry name" value="Ribul_P_3_epim"/>
    <property type="match status" value="1"/>
</dbReference>
<keyword evidence="13" id="KW-0464">Manganese</keyword>
<evidence type="ECO:0000256" key="13">
    <source>
        <dbReference type="PIRSR" id="PIRSR001461-2"/>
    </source>
</evidence>
<dbReference type="HAMAP" id="MF_02227">
    <property type="entry name" value="RPE"/>
    <property type="match status" value="1"/>
</dbReference>
<dbReference type="STRING" id="180332.GCA_000797495_04048"/>
<feature type="binding site" evidence="10">
    <location>
        <begin position="174"/>
        <end position="176"/>
    </location>
    <ligand>
        <name>substrate</name>
    </ligand>
</feature>
<keyword evidence="10 11" id="KW-0119">Carbohydrate metabolism</keyword>
<dbReference type="InterPro" id="IPR026019">
    <property type="entry name" value="Ribul_P_3_epim"/>
</dbReference>
<evidence type="ECO:0000313" key="15">
    <source>
        <dbReference type="EMBL" id="TLD00376.1"/>
    </source>
</evidence>
<feature type="binding site" evidence="10 14">
    <location>
        <position position="7"/>
    </location>
    <ligand>
        <name>substrate</name>
    </ligand>
</feature>
<feature type="binding site" evidence="10 14">
    <location>
        <begin position="141"/>
        <end position="144"/>
    </location>
    <ligand>
        <name>substrate</name>
    </ligand>
</feature>
<keyword evidence="8 10" id="KW-0479">Metal-binding</keyword>
<keyword evidence="13" id="KW-0170">Cobalt</keyword>
<dbReference type="GO" id="GO:0006098">
    <property type="term" value="P:pentose-phosphate shunt"/>
    <property type="evidence" value="ECO:0007669"/>
    <property type="project" value="UniProtKB-UniRule"/>
</dbReference>
<comment type="cofactor">
    <cofactor evidence="4">
        <name>Zn(2+)</name>
        <dbReference type="ChEBI" id="CHEBI:29105"/>
    </cofactor>
</comment>
<keyword evidence="16" id="KW-1185">Reference proteome</keyword>
<evidence type="ECO:0000256" key="12">
    <source>
        <dbReference type="PIRSR" id="PIRSR001461-1"/>
    </source>
</evidence>
<evidence type="ECO:0000256" key="9">
    <source>
        <dbReference type="ARBA" id="ARBA00023235"/>
    </source>
</evidence>
<evidence type="ECO:0000256" key="5">
    <source>
        <dbReference type="ARBA" id="ARBA00001954"/>
    </source>
</evidence>
<dbReference type="NCBIfam" id="TIGR01163">
    <property type="entry name" value="rpe"/>
    <property type="match status" value="1"/>
</dbReference>
<dbReference type="AlphaFoldDB" id="A0A4U8QEW5"/>
<comment type="cofactor">
    <cofactor evidence="3">
        <name>Co(2+)</name>
        <dbReference type="ChEBI" id="CHEBI:48828"/>
    </cofactor>
</comment>
<organism evidence="15 16">
    <name type="scientific">Robinsoniella peoriensis</name>
    <dbReference type="NCBI Taxonomy" id="180332"/>
    <lineage>
        <taxon>Bacteria</taxon>
        <taxon>Bacillati</taxon>
        <taxon>Bacillota</taxon>
        <taxon>Clostridia</taxon>
        <taxon>Lachnospirales</taxon>
        <taxon>Lachnospiraceae</taxon>
        <taxon>Robinsoniella</taxon>
    </lineage>
</organism>
<dbReference type="Proteomes" id="UP000306509">
    <property type="component" value="Unassembled WGS sequence"/>
</dbReference>
<dbReference type="FunFam" id="3.20.20.70:FF:000004">
    <property type="entry name" value="Ribulose-phosphate 3-epimerase"/>
    <property type="match status" value="1"/>
</dbReference>
<dbReference type="PANTHER" id="PTHR11749">
    <property type="entry name" value="RIBULOSE-5-PHOSPHATE-3-EPIMERASE"/>
    <property type="match status" value="1"/>
</dbReference>
<evidence type="ECO:0000256" key="8">
    <source>
        <dbReference type="ARBA" id="ARBA00022723"/>
    </source>
</evidence>
<dbReference type="InterPro" id="IPR011060">
    <property type="entry name" value="RibuloseP-bd_barrel"/>
</dbReference>
<evidence type="ECO:0000256" key="14">
    <source>
        <dbReference type="PIRSR" id="PIRSR001461-3"/>
    </source>
</evidence>
<evidence type="ECO:0000256" key="4">
    <source>
        <dbReference type="ARBA" id="ARBA00001947"/>
    </source>
</evidence>
<dbReference type="CDD" id="cd00429">
    <property type="entry name" value="RPE"/>
    <property type="match status" value="1"/>
</dbReference>
<dbReference type="Gene3D" id="3.20.20.70">
    <property type="entry name" value="Aldolase class I"/>
    <property type="match status" value="1"/>
</dbReference>
<name>A0A4U8QEW5_9FIRM</name>
<evidence type="ECO:0000256" key="10">
    <source>
        <dbReference type="HAMAP-Rule" id="MF_02227"/>
    </source>
</evidence>
<gene>
    <name evidence="10 15" type="primary">rpe</name>
    <name evidence="15" type="ORF">DSM106044_02684</name>
</gene>
<dbReference type="EC" id="5.1.3.1" evidence="7 10"/>
<comment type="cofactor">
    <cofactor evidence="10 13">
        <name>a divalent metal cation</name>
        <dbReference type="ChEBI" id="CHEBI:60240"/>
    </cofactor>
    <text evidence="10 13">Binds 1 divalent metal cation per subunit.</text>
</comment>
<dbReference type="EMBL" id="QGQD01000055">
    <property type="protein sequence ID" value="TLD00376.1"/>
    <property type="molecule type" value="Genomic_DNA"/>
</dbReference>
<comment type="catalytic activity">
    <reaction evidence="1 10 11">
        <text>D-ribulose 5-phosphate = D-xylulose 5-phosphate</text>
        <dbReference type="Rhea" id="RHEA:13677"/>
        <dbReference type="ChEBI" id="CHEBI:57737"/>
        <dbReference type="ChEBI" id="CHEBI:58121"/>
        <dbReference type="EC" id="5.1.3.1"/>
    </reaction>
</comment>
<sequence>MNILAPSILAADFKNLGSELKRIDEAGAQYVHIDVMDGQFVPSISFGMPVIQSVRSATKRIFDVHLMVVDPERYIDDFAACGADMITVHAESCRHLDRVIGQIHEKGLKAGVALNPATSLCVLDYVLEKVDMVLIMTVNPGFGGQKYIDSCTNKISALRKIAEAKNLDLDIEVDGGINKDTIHTVLEAGANVVVAGSTVFNGNVTENAKELLAIMKEYEG</sequence>
<feature type="binding site" evidence="10 14">
    <location>
        <position position="65"/>
    </location>
    <ligand>
        <name>substrate</name>
    </ligand>
</feature>
<evidence type="ECO:0000313" key="16">
    <source>
        <dbReference type="Proteomes" id="UP000306509"/>
    </source>
</evidence>
<feature type="binding site" evidence="10 13">
    <location>
        <position position="65"/>
    </location>
    <ligand>
        <name>a divalent metal cation</name>
        <dbReference type="ChEBI" id="CHEBI:60240"/>
    </ligand>
</feature>
<comment type="caution">
    <text evidence="15">The sequence shown here is derived from an EMBL/GenBank/DDBJ whole genome shotgun (WGS) entry which is preliminary data.</text>
</comment>
<dbReference type="NCBIfam" id="NF004076">
    <property type="entry name" value="PRK05581.1-4"/>
    <property type="match status" value="1"/>
</dbReference>
<dbReference type="SUPFAM" id="SSF51366">
    <property type="entry name" value="Ribulose-phoshate binding barrel"/>
    <property type="match status" value="1"/>
</dbReference>
<feature type="binding site" evidence="10 14">
    <location>
        <begin position="196"/>
        <end position="197"/>
    </location>
    <ligand>
        <name>substrate</name>
    </ligand>
</feature>
<dbReference type="GO" id="GO:0019323">
    <property type="term" value="P:pentose catabolic process"/>
    <property type="evidence" value="ECO:0007669"/>
    <property type="project" value="UniProtKB-UniRule"/>
</dbReference>
<evidence type="ECO:0000256" key="3">
    <source>
        <dbReference type="ARBA" id="ARBA00001941"/>
    </source>
</evidence>
<dbReference type="RefSeq" id="WP_138002603.1">
    <property type="nucleotide sequence ID" value="NZ_QGQD01000055.1"/>
</dbReference>
<comment type="cofactor">
    <cofactor evidence="5">
        <name>Fe(2+)</name>
        <dbReference type="ChEBI" id="CHEBI:29033"/>
    </cofactor>
</comment>
<protein>
    <recommendedName>
        <fullName evidence="7 10">Ribulose-phosphate 3-epimerase</fullName>
        <ecNumber evidence="7 10">5.1.3.1</ecNumber>
    </recommendedName>
</protein>
<dbReference type="PIRSF" id="PIRSF001461">
    <property type="entry name" value="RPE"/>
    <property type="match status" value="1"/>
</dbReference>
<reference evidence="15 16" key="1">
    <citation type="journal article" date="2019" name="Anaerobe">
        <title>Detection of Robinsoniella peoriensis in multiple bone samples of a trauma patient.</title>
        <authorList>
            <person name="Schrottner P."/>
            <person name="Hartwich K."/>
            <person name="Bunk B."/>
            <person name="Schober I."/>
            <person name="Helbig S."/>
            <person name="Rudolph W.W."/>
            <person name="Gunzer F."/>
        </authorList>
    </citation>
    <scope>NUCLEOTIDE SEQUENCE [LARGE SCALE GENOMIC DNA]</scope>
    <source>
        <strain evidence="15 16">DSM 106044</strain>
    </source>
</reference>
<evidence type="ECO:0000256" key="6">
    <source>
        <dbReference type="ARBA" id="ARBA00009541"/>
    </source>
</evidence>
<dbReference type="GO" id="GO:0004750">
    <property type="term" value="F:D-ribulose-phosphate 3-epimerase activity"/>
    <property type="evidence" value="ECO:0007669"/>
    <property type="project" value="UniProtKB-UniRule"/>
</dbReference>
<keyword evidence="13" id="KW-0862">Zinc</keyword>